<dbReference type="Gene3D" id="3.40.50.2300">
    <property type="match status" value="1"/>
</dbReference>
<dbReference type="InterPro" id="IPR000792">
    <property type="entry name" value="Tscrpt_reg_LuxR_C"/>
</dbReference>
<feature type="modified residue" description="4-aspartylphosphate" evidence="5">
    <location>
        <position position="54"/>
    </location>
</feature>
<dbReference type="InterPro" id="IPR011006">
    <property type="entry name" value="CheY-like_superfamily"/>
</dbReference>
<accession>A0AAC9B1U8</accession>
<dbReference type="AlphaFoldDB" id="A0AAC9B1U8"/>
<dbReference type="SMART" id="SM00448">
    <property type="entry name" value="REC"/>
    <property type="match status" value="1"/>
</dbReference>
<dbReference type="EMBL" id="CP012275">
    <property type="protein sequence ID" value="AMV62725.1"/>
    <property type="molecule type" value="Genomic_DNA"/>
</dbReference>
<dbReference type="CDD" id="cd06170">
    <property type="entry name" value="LuxR_C_like"/>
    <property type="match status" value="1"/>
</dbReference>
<dbReference type="SMART" id="SM00421">
    <property type="entry name" value="HTH_LUXR"/>
    <property type="match status" value="1"/>
</dbReference>
<evidence type="ECO:0000313" key="8">
    <source>
        <dbReference type="EMBL" id="AMV62725.1"/>
    </source>
</evidence>
<evidence type="ECO:0000256" key="4">
    <source>
        <dbReference type="ARBA" id="ARBA00023163"/>
    </source>
</evidence>
<organism evidence="8 11">
    <name type="scientific">Pediococcus damnosus</name>
    <dbReference type="NCBI Taxonomy" id="51663"/>
    <lineage>
        <taxon>Bacteria</taxon>
        <taxon>Bacillati</taxon>
        <taxon>Bacillota</taxon>
        <taxon>Bacilli</taxon>
        <taxon>Lactobacillales</taxon>
        <taxon>Lactobacillaceae</taxon>
        <taxon>Pediococcus</taxon>
    </lineage>
</organism>
<reference evidence="10 11" key="1">
    <citation type="journal article" date="2016" name="PLoS ONE">
        <title>The Identification of Novel Diagnostic Marker Genes for the Detection of Beer Spoiling Pediococcus damnosus Strains Using the BlAst Diagnostic Gene findEr.</title>
        <authorList>
            <person name="Behr J."/>
            <person name="Geissler A.J."/>
            <person name="Schmid J."/>
            <person name="Zehe A."/>
            <person name="Vogel R.F."/>
        </authorList>
    </citation>
    <scope>NUCLEOTIDE SEQUENCE [LARGE SCALE GENOMIC DNA]</scope>
    <source>
        <strain evidence="8 11">TMW 2.1533</strain>
        <strain evidence="9 10">TMW 2.1535</strain>
    </source>
</reference>
<evidence type="ECO:0000313" key="11">
    <source>
        <dbReference type="Proteomes" id="UP000076405"/>
    </source>
</evidence>
<protein>
    <submittedName>
        <fullName evidence="8">Two-component system, regulatory protein</fullName>
    </submittedName>
</protein>
<feature type="domain" description="Response regulatory" evidence="7">
    <location>
        <begin position="3"/>
        <end position="119"/>
    </location>
</feature>
<dbReference type="Pfam" id="PF00196">
    <property type="entry name" value="GerE"/>
    <property type="match status" value="1"/>
</dbReference>
<gene>
    <name evidence="8" type="ORF">ADU70_1235</name>
    <name evidence="9" type="ORF">ADU72_1461</name>
</gene>
<dbReference type="InterPro" id="IPR016032">
    <property type="entry name" value="Sig_transdc_resp-reg_C-effctor"/>
</dbReference>
<keyword evidence="10" id="KW-1185">Reference proteome</keyword>
<keyword evidence="1 5" id="KW-0597">Phosphoprotein</keyword>
<evidence type="ECO:0000313" key="10">
    <source>
        <dbReference type="Proteomes" id="UP000076244"/>
    </source>
</evidence>
<dbReference type="RefSeq" id="WP_046871185.1">
    <property type="nucleotide sequence ID" value="NZ_BAAAXI010000003.1"/>
</dbReference>
<name>A0AAC9B1U8_9LACO</name>
<dbReference type="KEGG" id="pdm:ADU72_1461"/>
<dbReference type="InterPro" id="IPR051015">
    <property type="entry name" value="EvgA-like"/>
</dbReference>
<proteinExistence type="predicted"/>
<dbReference type="Proteomes" id="UP000076244">
    <property type="component" value="Chromosome"/>
</dbReference>
<dbReference type="PANTHER" id="PTHR45566">
    <property type="entry name" value="HTH-TYPE TRANSCRIPTIONAL REGULATOR YHJB-RELATED"/>
    <property type="match status" value="1"/>
</dbReference>
<dbReference type="InterPro" id="IPR001789">
    <property type="entry name" value="Sig_transdc_resp-reg_receiver"/>
</dbReference>
<dbReference type="EMBL" id="CP012288">
    <property type="protein sequence ID" value="AMV67390.1"/>
    <property type="molecule type" value="Genomic_DNA"/>
</dbReference>
<dbReference type="PROSITE" id="PS50043">
    <property type="entry name" value="HTH_LUXR_2"/>
    <property type="match status" value="1"/>
</dbReference>
<evidence type="ECO:0000313" key="9">
    <source>
        <dbReference type="EMBL" id="AMV67390.1"/>
    </source>
</evidence>
<feature type="domain" description="HTH luxR-type" evidence="6">
    <location>
        <begin position="136"/>
        <end position="201"/>
    </location>
</feature>
<dbReference type="CDD" id="cd17535">
    <property type="entry name" value="REC_NarL-like"/>
    <property type="match status" value="1"/>
</dbReference>
<dbReference type="PRINTS" id="PR00038">
    <property type="entry name" value="HTHLUXR"/>
</dbReference>
<dbReference type="GO" id="GO:0006355">
    <property type="term" value="P:regulation of DNA-templated transcription"/>
    <property type="evidence" value="ECO:0007669"/>
    <property type="project" value="InterPro"/>
</dbReference>
<evidence type="ECO:0000256" key="1">
    <source>
        <dbReference type="ARBA" id="ARBA00022553"/>
    </source>
</evidence>
<keyword evidence="3" id="KW-0238">DNA-binding</keyword>
<evidence type="ECO:0000256" key="3">
    <source>
        <dbReference type="ARBA" id="ARBA00023125"/>
    </source>
</evidence>
<dbReference type="GeneID" id="57276717"/>
<dbReference type="SUPFAM" id="SSF46894">
    <property type="entry name" value="C-terminal effector domain of the bipartite response regulators"/>
    <property type="match status" value="1"/>
</dbReference>
<evidence type="ECO:0000259" key="6">
    <source>
        <dbReference type="PROSITE" id="PS50043"/>
    </source>
</evidence>
<keyword evidence="4" id="KW-0804">Transcription</keyword>
<dbReference type="PROSITE" id="PS00622">
    <property type="entry name" value="HTH_LUXR_1"/>
    <property type="match status" value="1"/>
</dbReference>
<evidence type="ECO:0000256" key="2">
    <source>
        <dbReference type="ARBA" id="ARBA00023015"/>
    </source>
</evidence>
<dbReference type="Pfam" id="PF00072">
    <property type="entry name" value="Response_reg"/>
    <property type="match status" value="1"/>
</dbReference>
<evidence type="ECO:0000256" key="5">
    <source>
        <dbReference type="PROSITE-ProRule" id="PRU00169"/>
    </source>
</evidence>
<dbReference type="PANTHER" id="PTHR45566:SF2">
    <property type="entry name" value="NARL SUBFAMILY"/>
    <property type="match status" value="1"/>
</dbReference>
<dbReference type="PROSITE" id="PS50110">
    <property type="entry name" value="RESPONSE_REGULATORY"/>
    <property type="match status" value="1"/>
</dbReference>
<dbReference type="GO" id="GO:0003677">
    <property type="term" value="F:DNA binding"/>
    <property type="evidence" value="ECO:0007669"/>
    <property type="project" value="UniProtKB-KW"/>
</dbReference>
<dbReference type="InterPro" id="IPR058245">
    <property type="entry name" value="NreC/VraR/RcsB-like_REC"/>
</dbReference>
<dbReference type="Proteomes" id="UP000076405">
    <property type="component" value="Chromosome"/>
</dbReference>
<keyword evidence="2" id="KW-0805">Transcription regulation</keyword>
<sequence length="205" mass="23065">MIKIMIVDDHPIYRDGLRVAFKDKKDLKIMAEAENGKIALQKLDTVEIDIVLLDIRMPVLDGIATLGRIKSQFPKVKVIILTGYEDVNVFSKAMSLKTDGFILKSATAQIIFQTIHDVMEGKVIVSPKLLRNTTDYRNLRYELTDEDLDVLTRIAKGERTSKIAGDLHFGERTIKSHLTNIYEKLGVNSRVAAVAKVMQLGLIKL</sequence>
<dbReference type="GO" id="GO:0000160">
    <property type="term" value="P:phosphorelay signal transduction system"/>
    <property type="evidence" value="ECO:0007669"/>
    <property type="project" value="InterPro"/>
</dbReference>
<evidence type="ECO:0000259" key="7">
    <source>
        <dbReference type="PROSITE" id="PS50110"/>
    </source>
</evidence>
<dbReference type="SUPFAM" id="SSF52172">
    <property type="entry name" value="CheY-like"/>
    <property type="match status" value="1"/>
</dbReference>